<keyword evidence="5" id="KW-1185">Reference proteome</keyword>
<dbReference type="Pfam" id="PF18404">
    <property type="entry name" value="Glyco_transf_24"/>
    <property type="match status" value="1"/>
</dbReference>
<dbReference type="GO" id="GO:0003980">
    <property type="term" value="F:UDP-glucose:glycoprotein glucosyltransferase activity"/>
    <property type="evidence" value="ECO:0007669"/>
    <property type="project" value="InterPro"/>
</dbReference>
<dbReference type="PANTHER" id="PTHR11226:SF0">
    <property type="entry name" value="UDP-GLUCOSE:GLYCOPROTEIN GLUCOSYLTRANSFERASE"/>
    <property type="match status" value="1"/>
</dbReference>
<dbReference type="GO" id="GO:0018279">
    <property type="term" value="P:protein N-linked glycosylation via asparagine"/>
    <property type="evidence" value="ECO:0007669"/>
    <property type="project" value="TreeGrafter"/>
</dbReference>
<name>A0A9P6MET9_9FUNG</name>
<organism evidence="4 5">
    <name type="scientific">Modicella reniformis</name>
    <dbReference type="NCBI Taxonomy" id="1440133"/>
    <lineage>
        <taxon>Eukaryota</taxon>
        <taxon>Fungi</taxon>
        <taxon>Fungi incertae sedis</taxon>
        <taxon>Mucoromycota</taxon>
        <taxon>Mortierellomycotina</taxon>
        <taxon>Mortierellomycetes</taxon>
        <taxon>Mortierellales</taxon>
        <taxon>Mortierellaceae</taxon>
        <taxon>Modicella</taxon>
    </lineage>
</organism>
<dbReference type="GO" id="GO:0005783">
    <property type="term" value="C:endoplasmic reticulum"/>
    <property type="evidence" value="ECO:0007669"/>
    <property type="project" value="TreeGrafter"/>
</dbReference>
<dbReference type="GO" id="GO:0051082">
    <property type="term" value="F:unfolded protein binding"/>
    <property type="evidence" value="ECO:0007669"/>
    <property type="project" value="TreeGrafter"/>
</dbReference>
<evidence type="ECO:0000256" key="2">
    <source>
        <dbReference type="SAM" id="MobiDB-lite"/>
    </source>
</evidence>
<evidence type="ECO:0000313" key="5">
    <source>
        <dbReference type="Proteomes" id="UP000749646"/>
    </source>
</evidence>
<feature type="region of interest" description="Disordered" evidence="2">
    <location>
        <begin position="1"/>
        <end position="23"/>
    </location>
</feature>
<dbReference type="EMBL" id="JAAAHW010001341">
    <property type="protein sequence ID" value="KAF9995502.1"/>
    <property type="molecule type" value="Genomic_DNA"/>
</dbReference>
<dbReference type="GO" id="GO:0036503">
    <property type="term" value="P:ERAD pathway"/>
    <property type="evidence" value="ECO:0007669"/>
    <property type="project" value="TreeGrafter"/>
</dbReference>
<accession>A0A9P6MET9</accession>
<comment type="cofactor">
    <cofactor evidence="1">
        <name>Ca(2+)</name>
        <dbReference type="ChEBI" id="CHEBI:29108"/>
    </cofactor>
</comment>
<evidence type="ECO:0000259" key="3">
    <source>
        <dbReference type="Pfam" id="PF18404"/>
    </source>
</evidence>
<proteinExistence type="predicted"/>
<dbReference type="OrthoDB" id="27683at2759"/>
<feature type="domain" description="Glucosyltransferase 24 catalytic" evidence="3">
    <location>
        <begin position="1"/>
        <end position="95"/>
    </location>
</feature>
<feature type="region of interest" description="Disordered" evidence="2">
    <location>
        <begin position="104"/>
        <end position="149"/>
    </location>
</feature>
<sequence length="149" mass="17134">MQAGDRLRGHYQQLSRDPGSLANLDQDLPNNMQDEVPIFSLPQEWLWCETWCGDEGLAKAKTIDLCNNPLTKEPKLDRARRQIKEWEALDNEATEFAKEVNAQLKAARRQQQQQQENVRAVPKPPIDADQQESEPTKFVEDAHAKKDEL</sequence>
<dbReference type="PANTHER" id="PTHR11226">
    <property type="entry name" value="UDP-GLUCOSE GLYCOPROTEIN:GLUCOSYLTRANSFERASE"/>
    <property type="match status" value="1"/>
</dbReference>
<comment type="caution">
    <text evidence="4">The sequence shown here is derived from an EMBL/GenBank/DDBJ whole genome shotgun (WGS) entry which is preliminary data.</text>
</comment>
<feature type="compositionally biased region" description="Basic and acidic residues" evidence="2">
    <location>
        <begin position="134"/>
        <end position="149"/>
    </location>
</feature>
<dbReference type="SUPFAM" id="SSF53448">
    <property type="entry name" value="Nucleotide-diphospho-sugar transferases"/>
    <property type="match status" value="1"/>
</dbReference>
<dbReference type="InterPro" id="IPR040497">
    <property type="entry name" value="Glyco_transf_24"/>
</dbReference>
<dbReference type="Proteomes" id="UP000749646">
    <property type="component" value="Unassembled WGS sequence"/>
</dbReference>
<dbReference type="InterPro" id="IPR029044">
    <property type="entry name" value="Nucleotide-diphossugar_trans"/>
</dbReference>
<protein>
    <submittedName>
        <fullName evidence="4">GABA/polyamine transporter</fullName>
    </submittedName>
</protein>
<dbReference type="InterPro" id="IPR009448">
    <property type="entry name" value="UDP-g_GGtrans"/>
</dbReference>
<gene>
    <name evidence="4" type="primary">GPT1</name>
    <name evidence="4" type="ORF">BGZ65_008862</name>
</gene>
<evidence type="ECO:0000313" key="4">
    <source>
        <dbReference type="EMBL" id="KAF9995502.1"/>
    </source>
</evidence>
<evidence type="ECO:0000256" key="1">
    <source>
        <dbReference type="ARBA" id="ARBA00001913"/>
    </source>
</evidence>
<dbReference type="AlphaFoldDB" id="A0A9P6MET9"/>
<reference evidence="4" key="1">
    <citation type="journal article" date="2020" name="Fungal Divers.">
        <title>Resolving the Mortierellaceae phylogeny through synthesis of multi-gene phylogenetics and phylogenomics.</title>
        <authorList>
            <person name="Vandepol N."/>
            <person name="Liber J."/>
            <person name="Desiro A."/>
            <person name="Na H."/>
            <person name="Kennedy M."/>
            <person name="Barry K."/>
            <person name="Grigoriev I.V."/>
            <person name="Miller A.N."/>
            <person name="O'Donnell K."/>
            <person name="Stajich J.E."/>
            <person name="Bonito G."/>
        </authorList>
    </citation>
    <scope>NUCLEOTIDE SEQUENCE</scope>
    <source>
        <strain evidence="4">MES-2147</strain>
    </source>
</reference>